<proteinExistence type="predicted"/>
<evidence type="ECO:0000256" key="1">
    <source>
        <dbReference type="SAM" id="MobiDB-lite"/>
    </source>
</evidence>
<protein>
    <submittedName>
        <fullName evidence="2">Uncharacterized protein</fullName>
    </submittedName>
</protein>
<keyword evidence="3" id="KW-1185">Reference proteome</keyword>
<evidence type="ECO:0000313" key="3">
    <source>
        <dbReference type="Proteomes" id="UP000296049"/>
    </source>
</evidence>
<dbReference type="EMBL" id="KB742912">
    <property type="protein sequence ID" value="EOB02921.1"/>
    <property type="molecule type" value="Genomic_DNA"/>
</dbReference>
<organism evidence="2 3">
    <name type="scientific">Anas platyrhynchos</name>
    <name type="common">Mallard</name>
    <name type="synonym">Anas boschas</name>
    <dbReference type="NCBI Taxonomy" id="8839"/>
    <lineage>
        <taxon>Eukaryota</taxon>
        <taxon>Metazoa</taxon>
        <taxon>Chordata</taxon>
        <taxon>Craniata</taxon>
        <taxon>Vertebrata</taxon>
        <taxon>Euteleostomi</taxon>
        <taxon>Archelosauria</taxon>
        <taxon>Archosauria</taxon>
        <taxon>Dinosauria</taxon>
        <taxon>Saurischia</taxon>
        <taxon>Theropoda</taxon>
        <taxon>Coelurosauria</taxon>
        <taxon>Aves</taxon>
        <taxon>Neognathae</taxon>
        <taxon>Galloanserae</taxon>
        <taxon>Anseriformes</taxon>
        <taxon>Anatidae</taxon>
        <taxon>Anatinae</taxon>
        <taxon>Anas</taxon>
    </lineage>
</organism>
<evidence type="ECO:0000313" key="2">
    <source>
        <dbReference type="EMBL" id="EOB02921.1"/>
    </source>
</evidence>
<reference evidence="3" key="1">
    <citation type="journal article" date="2013" name="Nat. Genet.">
        <title>The duck genome and transcriptome provide insight into an avian influenza virus reservoir species.</title>
        <authorList>
            <person name="Huang Y."/>
            <person name="Li Y."/>
            <person name="Burt D.W."/>
            <person name="Chen H."/>
            <person name="Zhang Y."/>
            <person name="Qian W."/>
            <person name="Kim H."/>
            <person name="Gan S."/>
            <person name="Zhao Y."/>
            <person name="Li J."/>
            <person name="Yi K."/>
            <person name="Feng H."/>
            <person name="Zhu P."/>
            <person name="Li B."/>
            <person name="Liu Q."/>
            <person name="Fairley S."/>
            <person name="Magor K.E."/>
            <person name="Du Z."/>
            <person name="Hu X."/>
            <person name="Goodman L."/>
            <person name="Tafer H."/>
            <person name="Vignal A."/>
            <person name="Lee T."/>
            <person name="Kim K.W."/>
            <person name="Sheng Z."/>
            <person name="An Y."/>
            <person name="Searle S."/>
            <person name="Herrero J."/>
            <person name="Groenen M.A."/>
            <person name="Crooijmans R.P."/>
            <person name="Faraut T."/>
            <person name="Cai Q."/>
            <person name="Webster R.G."/>
            <person name="Aldridge J.R."/>
            <person name="Warren W.C."/>
            <person name="Bartschat S."/>
            <person name="Kehr S."/>
            <person name="Marz M."/>
            <person name="Stadler P.F."/>
            <person name="Smith J."/>
            <person name="Kraus R.H."/>
            <person name="Zhao Y."/>
            <person name="Ren L."/>
            <person name="Fei J."/>
            <person name="Morisson M."/>
            <person name="Kaiser P."/>
            <person name="Griffin D.K."/>
            <person name="Rao M."/>
            <person name="Pitel F."/>
            <person name="Wang J."/>
            <person name="Li N."/>
        </authorList>
    </citation>
    <scope>NUCLEOTIDE SEQUENCE [LARGE SCALE GENOMIC DNA]</scope>
</reference>
<accession>R0JZ86</accession>
<dbReference type="Proteomes" id="UP000296049">
    <property type="component" value="Unassembled WGS sequence"/>
</dbReference>
<feature type="compositionally biased region" description="Polar residues" evidence="1">
    <location>
        <begin position="1"/>
        <end position="11"/>
    </location>
</feature>
<sequence>MPTSCTPSPASAGTEFPCAGSSSEPAEELRHLVPSKIKHLHAHTVLGSKVFPEAWQRAEQAEPIRHQAHLLWKVSACSTRHFSIPETQLLACTVEFPWPSGRPYSATTLRQEGNKEHNVITRIFCREFKHERIVPDKSLKEI</sequence>
<name>R0JZ86_ANAPL</name>
<dbReference type="AlphaFoldDB" id="R0JZ86"/>
<gene>
    <name evidence="2" type="ORF">Anapl_08687</name>
</gene>
<feature type="region of interest" description="Disordered" evidence="1">
    <location>
        <begin position="1"/>
        <end position="22"/>
    </location>
</feature>